<dbReference type="SUPFAM" id="SSF52540">
    <property type="entry name" value="P-loop containing nucleoside triphosphate hydrolases"/>
    <property type="match status" value="1"/>
</dbReference>
<keyword evidence="4" id="KW-0067">ATP-binding</keyword>
<dbReference type="GO" id="GO:0016787">
    <property type="term" value="F:hydrolase activity"/>
    <property type="evidence" value="ECO:0007669"/>
    <property type="project" value="UniProtKB-KW"/>
</dbReference>
<dbReference type="GO" id="GO:0004386">
    <property type="term" value="F:helicase activity"/>
    <property type="evidence" value="ECO:0007669"/>
    <property type="project" value="UniProtKB-KW"/>
</dbReference>
<dbReference type="PANTHER" id="PTHR10887:SF495">
    <property type="entry name" value="HELICASE SENATAXIN ISOFORM X1-RELATED"/>
    <property type="match status" value="1"/>
</dbReference>
<comment type="caution">
    <text evidence="6">The sequence shown here is derived from an EMBL/GenBank/DDBJ whole genome shotgun (WGS) entry which is preliminary data.</text>
</comment>
<evidence type="ECO:0000313" key="7">
    <source>
        <dbReference type="Proteomes" id="UP000469125"/>
    </source>
</evidence>
<dbReference type="Proteomes" id="UP000469125">
    <property type="component" value="Unassembled WGS sequence"/>
</dbReference>
<reference evidence="6 7" key="1">
    <citation type="submission" date="2019-11" db="EMBL/GenBank/DDBJ databases">
        <authorList>
            <person name="Li X."/>
        </authorList>
    </citation>
    <scope>NUCLEOTIDE SEQUENCE [LARGE SCALE GENOMIC DNA]</scope>
    <source>
        <strain evidence="6 7">L9</strain>
    </source>
</reference>
<evidence type="ECO:0000256" key="1">
    <source>
        <dbReference type="ARBA" id="ARBA00022741"/>
    </source>
</evidence>
<dbReference type="GO" id="GO:0004672">
    <property type="term" value="F:protein kinase activity"/>
    <property type="evidence" value="ECO:0007669"/>
    <property type="project" value="InterPro"/>
</dbReference>
<keyword evidence="7" id="KW-1185">Reference proteome</keyword>
<dbReference type="RefSeq" id="WP_155669286.1">
    <property type="nucleotide sequence ID" value="NZ_WOCA01000010.1"/>
</dbReference>
<keyword evidence="2" id="KW-0378">Hydrolase</keyword>
<dbReference type="CDD" id="cd18808">
    <property type="entry name" value="SF1_C_Upf1"/>
    <property type="match status" value="1"/>
</dbReference>
<dbReference type="InterPro" id="IPR047187">
    <property type="entry name" value="SF1_C_Upf1"/>
</dbReference>
<evidence type="ECO:0000313" key="6">
    <source>
        <dbReference type="EMBL" id="MUK89313.1"/>
    </source>
</evidence>
<evidence type="ECO:0000256" key="2">
    <source>
        <dbReference type="ARBA" id="ARBA00022801"/>
    </source>
</evidence>
<dbReference type="Pfam" id="PF13087">
    <property type="entry name" value="AAA_12"/>
    <property type="match status" value="1"/>
</dbReference>
<evidence type="ECO:0000256" key="4">
    <source>
        <dbReference type="ARBA" id="ARBA00022840"/>
    </source>
</evidence>
<gene>
    <name evidence="6" type="ORF">GMD78_13120</name>
</gene>
<dbReference type="InterPro" id="IPR011009">
    <property type="entry name" value="Kinase-like_dom_sf"/>
</dbReference>
<dbReference type="InterPro" id="IPR000719">
    <property type="entry name" value="Prot_kinase_dom"/>
</dbReference>
<dbReference type="FunFam" id="3.40.50.300:FF:000326">
    <property type="entry name" value="P-loop containing nucleoside triphosphate hydrolase"/>
    <property type="match status" value="1"/>
</dbReference>
<dbReference type="CDD" id="cd14014">
    <property type="entry name" value="STKc_PknB_like"/>
    <property type="match status" value="1"/>
</dbReference>
<dbReference type="Pfam" id="PF00069">
    <property type="entry name" value="Pkinase"/>
    <property type="match status" value="1"/>
</dbReference>
<evidence type="ECO:0000259" key="5">
    <source>
        <dbReference type="PROSITE" id="PS50011"/>
    </source>
</evidence>
<dbReference type="SUPFAM" id="SSF56112">
    <property type="entry name" value="Protein kinase-like (PK-like)"/>
    <property type="match status" value="1"/>
</dbReference>
<keyword evidence="6" id="KW-0808">Transferase</keyword>
<dbReference type="AlphaFoldDB" id="A0A6N8FIQ5"/>
<organism evidence="6 7">
    <name type="scientific">Ornithinibacillus caprae</name>
    <dbReference type="NCBI Taxonomy" id="2678566"/>
    <lineage>
        <taxon>Bacteria</taxon>
        <taxon>Bacillati</taxon>
        <taxon>Bacillota</taxon>
        <taxon>Bacilli</taxon>
        <taxon>Bacillales</taxon>
        <taxon>Bacillaceae</taxon>
        <taxon>Ornithinibacillus</taxon>
    </lineage>
</organism>
<dbReference type="Pfam" id="PF13086">
    <property type="entry name" value="AAA_11"/>
    <property type="match status" value="1"/>
</dbReference>
<proteinExistence type="predicted"/>
<dbReference type="PROSITE" id="PS50011">
    <property type="entry name" value="PROTEIN_KINASE_DOM"/>
    <property type="match status" value="1"/>
</dbReference>
<sequence length="1095" mass="127189">MLTETYEQIKILKSGEQSNSEVVKIKDISTKKHYVMKIIKGINTPLYNVLFEREVGALTKLRTCKHIVRLENFDTYNDKKYGKCGRVFLEYIEGETLKNIDVMDLNNPQKFNIIQQLINAVQVAHENSIIHRDINPKNIMITQDYQVKLIDFGISKIKDMVNTDTTYQFATNIYAAPEVHKHSENATEKSDIYSLGVVLYYLFTGGEPPNSEYIESDIYKTGGIDIELKEIIVKMVKNNPKDRYENIFDVKKSLLKLFGRYSKTNKTFVFSLSTGKIDHMRNLSLIPKNGKYDEIVSNIYEEFLESYIAVENENTNEEKFYLYGQHYYFLCLYDDRKQIFDVAKVFKLQPFKKEQIKKKAMFVNGDVRIVLSGNNTPGKNNNFELTINSRDQKKEYLSSLNVNNEYSKNFFAWHKLLEIIEDEYKRNVLRFNYYSVKVENNYCIFSIQEEDYHNLEENKNEEIMFIYENGDGKKISIIEIGFLNKFYTVKGRFYLKIKLSTNKIRLPRKGVICEDYRRNLSLISREMKALKSFNNEDYASPSNLKSIFSGIETSSYFNAPDSLSFFNKNLDAAQKRAVTKALNSQDISLIQGPPGTGKTNVIIEILRQILNKNKNGQIFKQNILLVSQAHAAVDKMLEDLDEYSDDHNKVIRIGRDENLSEIVRKKYSVDYAQSKWVKKIINNSNSFAKRLLDSMDINIGDFDRYCEAFSELKFSKEKESDFNKEAKSFVNYFEKKYRDHLLKKDFKSLMIQREWVSRIVGRMDIQQHFIKNAVIVSGTCTGVVSNYIIKDMVFDFVIIDEAAKATFPELLVSIIRAKKIIMVGDHKQLPPILDDKLIMNSKQAFDESKLDYKTLYDSIFMKLFNHLPKENKQILNTQYRMHPAIGTMISQLFYENHISNGVPIAKRIHNIELYKGKAIVWIDTSSSPERAEEKILKTYTNLLEANIVKEQLKTINNNLNGETCDVGVITPYSGQKNLIRNEIQQTVYENIHGNVVVNSVDAFQGGQKDIIIYSTVRSSNDHKKIGFLKSEERLNVAFSRAKKLLIIVGDAKFLSEITIEENKFPQIIKYIKENEKYCEIIDYISMQKHRIGEAK</sequence>
<keyword evidence="1" id="KW-0547">Nucleotide-binding</keyword>
<dbReference type="GO" id="GO:0005694">
    <property type="term" value="C:chromosome"/>
    <property type="evidence" value="ECO:0007669"/>
    <property type="project" value="UniProtKB-ARBA"/>
</dbReference>
<keyword evidence="3" id="KW-0347">Helicase</keyword>
<dbReference type="Gene3D" id="3.40.50.300">
    <property type="entry name" value="P-loop containing nucleotide triphosphate hydrolases"/>
    <property type="match status" value="2"/>
</dbReference>
<keyword evidence="6" id="KW-0418">Kinase</keyword>
<feature type="domain" description="Protein kinase" evidence="5">
    <location>
        <begin position="6"/>
        <end position="255"/>
    </location>
</feature>
<dbReference type="InterPro" id="IPR041679">
    <property type="entry name" value="DNA2/NAM7-like_C"/>
</dbReference>
<accession>A0A6N8FIQ5</accession>
<dbReference type="GO" id="GO:0005524">
    <property type="term" value="F:ATP binding"/>
    <property type="evidence" value="ECO:0007669"/>
    <property type="project" value="UniProtKB-KW"/>
</dbReference>
<dbReference type="Gene3D" id="1.10.510.10">
    <property type="entry name" value="Transferase(Phosphotransferase) domain 1"/>
    <property type="match status" value="1"/>
</dbReference>
<dbReference type="InterPro" id="IPR027417">
    <property type="entry name" value="P-loop_NTPase"/>
</dbReference>
<evidence type="ECO:0000256" key="3">
    <source>
        <dbReference type="ARBA" id="ARBA00022806"/>
    </source>
</evidence>
<dbReference type="PANTHER" id="PTHR10887">
    <property type="entry name" value="DNA2/NAM7 HELICASE FAMILY"/>
    <property type="match status" value="1"/>
</dbReference>
<name>A0A6N8FIQ5_9BACI</name>
<dbReference type="EMBL" id="WOCA01000010">
    <property type="protein sequence ID" value="MUK89313.1"/>
    <property type="molecule type" value="Genomic_DNA"/>
</dbReference>
<dbReference type="InterPro" id="IPR045055">
    <property type="entry name" value="DNA2/NAM7-like"/>
</dbReference>
<dbReference type="InterPro" id="IPR041677">
    <property type="entry name" value="DNA2/NAM7_AAA_11"/>
</dbReference>
<protein>
    <submittedName>
        <fullName evidence="6">Protein kinase</fullName>
    </submittedName>
</protein>